<accession>A0A4V1M106</accession>
<sequence>MNNQNNNMNRYNTDINSTRAVDNIQNTQLEQNPYINQQTNIDQNQNPINTTNTQSQSVFTNGDFVKGALIGAAVTFLLTNKNAQETIFKAASKGSELFQAGMEELKERYEDAKAQMESK</sequence>
<protein>
    <recommendedName>
        <fullName evidence="3">YtxH domain-containing protein</fullName>
    </recommendedName>
</protein>
<evidence type="ECO:0000313" key="1">
    <source>
        <dbReference type="EMBL" id="RXK11704.1"/>
    </source>
</evidence>
<dbReference type="RefSeq" id="WP_129062566.1">
    <property type="nucleotide sequence ID" value="NZ_NXIE01000006.1"/>
</dbReference>
<dbReference type="AlphaFoldDB" id="A0A4V1M106"/>
<reference evidence="1 2" key="1">
    <citation type="submission" date="2017-09" db="EMBL/GenBank/DDBJ databases">
        <title>Genomics of the genus Arcobacter.</title>
        <authorList>
            <person name="Perez-Cataluna A."/>
            <person name="Figueras M.J."/>
            <person name="Salas-Masso N."/>
        </authorList>
    </citation>
    <scope>NUCLEOTIDE SEQUENCE [LARGE SCALE GENOMIC DNA]</scope>
    <source>
        <strain evidence="1 2">F156-34</strain>
    </source>
</reference>
<name>A0A4V1M106_9BACT</name>
<proteinExistence type="predicted"/>
<gene>
    <name evidence="1" type="ORF">CP965_13125</name>
</gene>
<dbReference type="EMBL" id="NXIE01000006">
    <property type="protein sequence ID" value="RXK11704.1"/>
    <property type="molecule type" value="Genomic_DNA"/>
</dbReference>
<dbReference type="OrthoDB" id="5340209at2"/>
<comment type="caution">
    <text evidence="1">The sequence shown here is derived from an EMBL/GenBank/DDBJ whole genome shotgun (WGS) entry which is preliminary data.</text>
</comment>
<evidence type="ECO:0008006" key="3">
    <source>
        <dbReference type="Google" id="ProtNLM"/>
    </source>
</evidence>
<evidence type="ECO:0000313" key="2">
    <source>
        <dbReference type="Proteomes" id="UP000289718"/>
    </source>
</evidence>
<keyword evidence="2" id="KW-1185">Reference proteome</keyword>
<dbReference type="Proteomes" id="UP000289718">
    <property type="component" value="Unassembled WGS sequence"/>
</dbReference>
<organism evidence="1 2">
    <name type="scientific">Halarcobacter mediterraneus</name>
    <dbReference type="NCBI Taxonomy" id="2023153"/>
    <lineage>
        <taxon>Bacteria</taxon>
        <taxon>Pseudomonadati</taxon>
        <taxon>Campylobacterota</taxon>
        <taxon>Epsilonproteobacteria</taxon>
        <taxon>Campylobacterales</taxon>
        <taxon>Arcobacteraceae</taxon>
        <taxon>Halarcobacter</taxon>
    </lineage>
</organism>